<dbReference type="EMBL" id="JAVHUL010000025">
    <property type="protein sequence ID" value="MDQ7917903.1"/>
    <property type="molecule type" value="Genomic_DNA"/>
</dbReference>
<comment type="caution">
    <text evidence="1">The sequence shown here is derived from an EMBL/GenBank/DDBJ whole genome shotgun (WGS) entry which is preliminary data.</text>
</comment>
<accession>A0ABU1A2H3</accession>
<gene>
    <name evidence="1" type="ORF">RBU60_09980</name>
</gene>
<dbReference type="Proteomes" id="UP001230915">
    <property type="component" value="Unassembled WGS sequence"/>
</dbReference>
<proteinExistence type="predicted"/>
<sequence length="245" mass="28555">MIFIAILALVLILAIAYRYSSKRVEFYGFYDKVWAHRANDLKKLESSEAHFKGIELDLLYQKDGDWLEVNHPPAPSTGLSFQEYVNHVSNKKIGMWLDLKNLTATNQQAVFNRIDTGIASAEIKRGQVIIESSKAELLNVFQEKGYRVNYYLPPKLHEKTKEELSKSLQEIKAQLKNNPNLEISTDFNDYSLIAKHFPKRKKNFWVLHSTYSPKILINYTELRTMLQDSTVQTVLTPYNNWNQYF</sequence>
<dbReference type="RefSeq" id="WP_308864773.1">
    <property type="nucleotide sequence ID" value="NZ_JAVHUL010000025.1"/>
</dbReference>
<organism evidence="1 2">
    <name type="scientific">Mesonia profundi</name>
    <dbReference type="NCBI Taxonomy" id="3070998"/>
    <lineage>
        <taxon>Bacteria</taxon>
        <taxon>Pseudomonadati</taxon>
        <taxon>Bacteroidota</taxon>
        <taxon>Flavobacteriia</taxon>
        <taxon>Flavobacteriales</taxon>
        <taxon>Flavobacteriaceae</taxon>
        <taxon>Mesonia</taxon>
    </lineage>
</organism>
<evidence type="ECO:0000313" key="2">
    <source>
        <dbReference type="Proteomes" id="UP001230915"/>
    </source>
</evidence>
<name>A0ABU1A2H3_9FLAO</name>
<evidence type="ECO:0000313" key="1">
    <source>
        <dbReference type="EMBL" id="MDQ7917903.1"/>
    </source>
</evidence>
<reference evidence="1 2" key="1">
    <citation type="submission" date="2023-08" db="EMBL/GenBank/DDBJ databases">
        <title>Mesonia sp. MT50, isolated from deep-sea sediment of the Mariana Trench.</title>
        <authorList>
            <person name="Fu H."/>
        </authorList>
    </citation>
    <scope>NUCLEOTIDE SEQUENCE [LARGE SCALE GENOMIC DNA]</scope>
    <source>
        <strain evidence="1 2">MT50</strain>
    </source>
</reference>
<protein>
    <submittedName>
        <fullName evidence="1">Uncharacterized protein</fullName>
    </submittedName>
</protein>
<keyword evidence="2" id="KW-1185">Reference proteome</keyword>